<organism evidence="2 3">
    <name type="scientific">Phascolomyces articulosus</name>
    <dbReference type="NCBI Taxonomy" id="60185"/>
    <lineage>
        <taxon>Eukaryota</taxon>
        <taxon>Fungi</taxon>
        <taxon>Fungi incertae sedis</taxon>
        <taxon>Mucoromycota</taxon>
        <taxon>Mucoromycotina</taxon>
        <taxon>Mucoromycetes</taxon>
        <taxon>Mucorales</taxon>
        <taxon>Lichtheimiaceae</taxon>
        <taxon>Phascolomyces</taxon>
    </lineage>
</organism>
<sequence length="251" mass="29124">MLLNLWMWMMIRRFVLVDSTTSHFTIGDNPSRYWGEYKILDEESDDDKRMITYRGPLGKGLDRKGNNDIGSVINEQKECELMKMYNNEKKQHPDENMKHVLGFMAKFLTDTGATYSFITNEFVNQHGLTNQLQHSQGLITLENKQYQHDSESFIDLNVSLLGFEDKMRFHTGIGRDDMDGFLVIATPTKERLKKDVKTRKVRDAKAHRRVAAKIRRSITNGTSNGKVIHCFENWVPRNSQFVDTVDVVQKS</sequence>
<dbReference type="EMBL" id="JAIXMP010000025">
    <property type="protein sequence ID" value="KAI9253892.1"/>
    <property type="molecule type" value="Genomic_DNA"/>
</dbReference>
<protein>
    <submittedName>
        <fullName evidence="2">Uncharacterized protein</fullName>
    </submittedName>
</protein>
<feature type="signal peptide" evidence="1">
    <location>
        <begin position="1"/>
        <end position="17"/>
    </location>
</feature>
<evidence type="ECO:0000313" key="3">
    <source>
        <dbReference type="Proteomes" id="UP001209540"/>
    </source>
</evidence>
<reference evidence="2" key="1">
    <citation type="journal article" date="2022" name="IScience">
        <title>Evolution of zygomycete secretomes and the origins of terrestrial fungal ecologies.</title>
        <authorList>
            <person name="Chang Y."/>
            <person name="Wang Y."/>
            <person name="Mondo S."/>
            <person name="Ahrendt S."/>
            <person name="Andreopoulos W."/>
            <person name="Barry K."/>
            <person name="Beard J."/>
            <person name="Benny G.L."/>
            <person name="Blankenship S."/>
            <person name="Bonito G."/>
            <person name="Cuomo C."/>
            <person name="Desiro A."/>
            <person name="Gervers K.A."/>
            <person name="Hundley H."/>
            <person name="Kuo A."/>
            <person name="LaButti K."/>
            <person name="Lang B.F."/>
            <person name="Lipzen A."/>
            <person name="O'Donnell K."/>
            <person name="Pangilinan J."/>
            <person name="Reynolds N."/>
            <person name="Sandor L."/>
            <person name="Smith M.E."/>
            <person name="Tsang A."/>
            <person name="Grigoriev I.V."/>
            <person name="Stajich J.E."/>
            <person name="Spatafora J.W."/>
        </authorList>
    </citation>
    <scope>NUCLEOTIDE SEQUENCE</scope>
    <source>
        <strain evidence="2">RSA 2281</strain>
    </source>
</reference>
<name>A0AAD5PCF5_9FUNG</name>
<reference evidence="2" key="2">
    <citation type="submission" date="2023-02" db="EMBL/GenBank/DDBJ databases">
        <authorList>
            <consortium name="DOE Joint Genome Institute"/>
            <person name="Mondo S.J."/>
            <person name="Chang Y."/>
            <person name="Wang Y."/>
            <person name="Ahrendt S."/>
            <person name="Andreopoulos W."/>
            <person name="Barry K."/>
            <person name="Beard J."/>
            <person name="Benny G.L."/>
            <person name="Blankenship S."/>
            <person name="Bonito G."/>
            <person name="Cuomo C."/>
            <person name="Desiro A."/>
            <person name="Gervers K.A."/>
            <person name="Hundley H."/>
            <person name="Kuo A."/>
            <person name="LaButti K."/>
            <person name="Lang B.F."/>
            <person name="Lipzen A."/>
            <person name="O'Donnell K."/>
            <person name="Pangilinan J."/>
            <person name="Reynolds N."/>
            <person name="Sandor L."/>
            <person name="Smith M.W."/>
            <person name="Tsang A."/>
            <person name="Grigoriev I.V."/>
            <person name="Stajich J.E."/>
            <person name="Spatafora J.W."/>
        </authorList>
    </citation>
    <scope>NUCLEOTIDE SEQUENCE</scope>
    <source>
        <strain evidence="2">RSA 2281</strain>
    </source>
</reference>
<dbReference type="InterPro" id="IPR021109">
    <property type="entry name" value="Peptidase_aspartic_dom_sf"/>
</dbReference>
<keyword evidence="1" id="KW-0732">Signal</keyword>
<comment type="caution">
    <text evidence="2">The sequence shown here is derived from an EMBL/GenBank/DDBJ whole genome shotgun (WGS) entry which is preliminary data.</text>
</comment>
<dbReference type="Proteomes" id="UP001209540">
    <property type="component" value="Unassembled WGS sequence"/>
</dbReference>
<dbReference type="Gene3D" id="2.40.70.10">
    <property type="entry name" value="Acid Proteases"/>
    <property type="match status" value="1"/>
</dbReference>
<accession>A0AAD5PCF5</accession>
<evidence type="ECO:0000313" key="2">
    <source>
        <dbReference type="EMBL" id="KAI9253892.1"/>
    </source>
</evidence>
<proteinExistence type="predicted"/>
<evidence type="ECO:0000256" key="1">
    <source>
        <dbReference type="SAM" id="SignalP"/>
    </source>
</evidence>
<gene>
    <name evidence="2" type="ORF">BDA99DRAFT_540497</name>
</gene>
<keyword evidence="3" id="KW-1185">Reference proteome</keyword>
<dbReference type="Pfam" id="PF08284">
    <property type="entry name" value="RVP_2"/>
    <property type="match status" value="1"/>
</dbReference>
<dbReference type="AlphaFoldDB" id="A0AAD5PCF5"/>
<feature type="chain" id="PRO_5042223259" evidence="1">
    <location>
        <begin position="18"/>
        <end position="251"/>
    </location>
</feature>